<organism evidence="1">
    <name type="scientific">Candidatus Thiocaldithrix dubininis</name>
    <dbReference type="NCBI Taxonomy" id="3080823"/>
    <lineage>
        <taxon>Bacteria</taxon>
        <taxon>Pseudomonadati</taxon>
        <taxon>Pseudomonadota</taxon>
        <taxon>Gammaproteobacteria</taxon>
        <taxon>Thiotrichales</taxon>
        <taxon>Thiotrichaceae</taxon>
        <taxon>Candidatus Thiocaldithrix</taxon>
    </lineage>
</organism>
<dbReference type="EMBL" id="CP124755">
    <property type="protein sequence ID" value="WGZ92162.1"/>
    <property type="molecule type" value="Genomic_DNA"/>
</dbReference>
<dbReference type="KEGG" id="tdu:QJT80_06680"/>
<protein>
    <submittedName>
        <fullName evidence="1">Uncharacterized protein</fullName>
    </submittedName>
</protein>
<sequence>MDEEQFRAVYHEINAQRCVFEKAITNRRCDCQSKQRFLLATREGIGCANAASLQVCTDFLTMLRDKSRFALRETFIDGVLPHNKELKVQAGGTLMLQTLLQPQVPEMQQVQNIAALLRQALAEFSTLDQLPYGELVKGVVHYQVRPTRTPRNP</sequence>
<dbReference type="Proteomes" id="UP001300672">
    <property type="component" value="Chromosome"/>
</dbReference>
<name>A0AA95KLL3_9GAMM</name>
<proteinExistence type="predicted"/>
<dbReference type="AlphaFoldDB" id="A0AA95KLL3"/>
<reference evidence="1" key="2">
    <citation type="submission" date="2023-04" db="EMBL/GenBank/DDBJ databases">
        <authorList>
            <person name="Beletskiy A.V."/>
            <person name="Mardanov A.V."/>
            <person name="Ravin N.V."/>
        </authorList>
    </citation>
    <scope>NUCLEOTIDE SEQUENCE</scope>
    <source>
        <strain evidence="1">GKL-01</strain>
    </source>
</reference>
<accession>A0AA95KLL3</accession>
<gene>
    <name evidence="1" type="ORF">QJT80_06680</name>
</gene>
<reference evidence="1" key="1">
    <citation type="journal article" date="2023" name="Int. J. Mol. Sci.">
        <title>Metagenomics Revealed a New Genus 'Candidatus Thiocaldithrix dubininis' gen. nov., sp. nov. and a New Species 'Candidatus Thiothrix putei' sp. nov. in the Family Thiotrichaceae, Some Members of Which Have Traits of Both Na+- and H+-Motive Energetics.</title>
        <authorList>
            <person name="Ravin N.V."/>
            <person name="Muntyan M.S."/>
            <person name="Smolyakov D.D."/>
            <person name="Rudenko T.S."/>
            <person name="Beletsky A.V."/>
            <person name="Mardanov A.V."/>
            <person name="Grabovich M.Y."/>
        </authorList>
    </citation>
    <scope>NUCLEOTIDE SEQUENCE</scope>
    <source>
        <strain evidence="1">GKL-01</strain>
    </source>
</reference>
<evidence type="ECO:0000313" key="1">
    <source>
        <dbReference type="EMBL" id="WGZ92162.1"/>
    </source>
</evidence>